<evidence type="ECO:0000313" key="2">
    <source>
        <dbReference type="Proteomes" id="UP000469385"/>
    </source>
</evidence>
<protein>
    <submittedName>
        <fullName evidence="1">Uncharacterized protein</fullName>
    </submittedName>
</protein>
<accession>A0A6N8IXC6</accession>
<gene>
    <name evidence="1" type="ORF">GON04_19530</name>
</gene>
<name>A0A6N8IXC6_9BURK</name>
<evidence type="ECO:0000313" key="1">
    <source>
        <dbReference type="EMBL" id="MVQ31659.1"/>
    </source>
</evidence>
<dbReference type="Pfam" id="PF08309">
    <property type="entry name" value="LVIVD"/>
    <property type="match status" value="1"/>
</dbReference>
<proteinExistence type="predicted"/>
<dbReference type="EMBL" id="WSEL01000009">
    <property type="protein sequence ID" value="MVQ31659.1"/>
    <property type="molecule type" value="Genomic_DNA"/>
</dbReference>
<sequence>MKLLAQHELHGFGGLGEGIAMQQCRDGRRILWLAHEAAPKNFTGVDVTDPRSPRVVVQTELPHMKVRSNSLEVSGDLMAVAYQTQVPGLKPAGFDLFDISKPEAPRLLSHFDCSGPHSRGVHALWFVDGQYVHMASGAPDFEPHNPLDDQFYRIVDVRDPTRPVEAGRWWLPGTRVGDEAPQPPRLPAQFDTGFRVHNTNVFPQRPDRAYVGYIDGGAVVLDISDMARPRVVSSWNHSPPFNGFTHTVLPLFERKLWIVSDECVQDNGADWPKLMWVVDARNEKNPVPIGTFPAPPVDAFIRRGGRFGAHNLHENLPGPTSFRSETILVGTWFNAGVRVYDTSNPYQVQEIAYYVPAAPALSPAGAIQLNDVYVDDRRIVYTVDRFSGGLYILEMTI</sequence>
<comment type="caution">
    <text evidence="1">The sequence shown here is derived from an EMBL/GenBank/DDBJ whole genome shotgun (WGS) entry which is preliminary data.</text>
</comment>
<reference evidence="1 2" key="1">
    <citation type="submission" date="2019-12" db="EMBL/GenBank/DDBJ databases">
        <authorList>
            <person name="Huq M.A."/>
        </authorList>
    </citation>
    <scope>NUCLEOTIDE SEQUENCE [LARGE SCALE GENOMIC DNA]</scope>
    <source>
        <strain evidence="1 2">MAH-25</strain>
    </source>
</reference>
<dbReference type="Proteomes" id="UP000469385">
    <property type="component" value="Unassembled WGS sequence"/>
</dbReference>
<organism evidence="1 2">
    <name type="scientific">Ramlibacter pinisoli</name>
    <dbReference type="NCBI Taxonomy" id="2682844"/>
    <lineage>
        <taxon>Bacteria</taxon>
        <taxon>Pseudomonadati</taxon>
        <taxon>Pseudomonadota</taxon>
        <taxon>Betaproteobacteria</taxon>
        <taxon>Burkholderiales</taxon>
        <taxon>Comamonadaceae</taxon>
        <taxon>Ramlibacter</taxon>
    </lineage>
</organism>
<keyword evidence="2" id="KW-1185">Reference proteome</keyword>
<dbReference type="AlphaFoldDB" id="A0A6N8IXC6"/>
<dbReference type="SUPFAM" id="SSF75011">
    <property type="entry name" value="3-carboxy-cis,cis-mucoante lactonizing enzyme"/>
    <property type="match status" value="1"/>
</dbReference>
<dbReference type="InterPro" id="IPR013211">
    <property type="entry name" value="LVIVD"/>
</dbReference>